<dbReference type="GO" id="GO:0000379">
    <property type="term" value="P:tRNA-type intron splice site recognition and cleavage"/>
    <property type="evidence" value="ECO:0007669"/>
    <property type="project" value="TreeGrafter"/>
</dbReference>
<dbReference type="PANTHER" id="PTHR21027">
    <property type="entry name" value="TRNA-SPLICING ENDONUCLEASE SUBUNIT SEN54"/>
    <property type="match status" value="1"/>
</dbReference>
<proteinExistence type="predicted"/>
<feature type="compositionally biased region" description="Basic residues" evidence="1">
    <location>
        <begin position="30"/>
        <end position="39"/>
    </location>
</feature>
<dbReference type="PANTHER" id="PTHR21027:SF2">
    <property type="entry name" value="TRNA-SPLICING ENDONUCLEASE SUBUNIT SEN54 N-TERMINAL DOMAIN-CONTAINING PROTEIN"/>
    <property type="match status" value="1"/>
</dbReference>
<name>M7ZI78_TRIUA</name>
<protein>
    <recommendedName>
        <fullName evidence="2">tRNA-splicing endonuclease subunit Sen54 N-terminal domain-containing protein</fullName>
    </recommendedName>
</protein>
<dbReference type="eggNOG" id="KOG4772">
    <property type="taxonomic scope" value="Eukaryota"/>
</dbReference>
<organism evidence="3">
    <name type="scientific">Triticum urartu</name>
    <name type="common">Red wild einkorn</name>
    <name type="synonym">Crithodium urartu</name>
    <dbReference type="NCBI Taxonomy" id="4572"/>
    <lineage>
        <taxon>Eukaryota</taxon>
        <taxon>Viridiplantae</taxon>
        <taxon>Streptophyta</taxon>
        <taxon>Embryophyta</taxon>
        <taxon>Tracheophyta</taxon>
        <taxon>Spermatophyta</taxon>
        <taxon>Magnoliopsida</taxon>
        <taxon>Liliopsida</taxon>
        <taxon>Poales</taxon>
        <taxon>Poaceae</taxon>
        <taxon>BOP clade</taxon>
        <taxon>Pooideae</taxon>
        <taxon>Triticodae</taxon>
        <taxon>Triticeae</taxon>
        <taxon>Triticinae</taxon>
        <taxon>Triticum</taxon>
    </lineage>
</organism>
<sequence length="277" mass="30463">MEEFDPGTVGLGDESKNSSSPATTSLDRRLPRRQIQRKSTRAEMGGPGLRMLRSRNVASRTRWVEEAGVAEVLDSKGKLWLTTGVTRGGKLYYNVEEIGFLAERGALIFLDDEGGTIGMEEIYGKIAGGKYGCSWDAFQAYKHLKLLGYIIGRYGVPWTMKHNPTCETTDSLESMPDTNQSFDRADGVRSGIAKLLKEMHIDGLHPSFEVYLPNSKFRKSSPGAPCFFLSMLSAFSSYSSSQGCVLSAMNDNLKQPHESVSSEWHVDIAEKGTVAAS</sequence>
<accession>M7ZI78</accession>
<evidence type="ECO:0000259" key="2">
    <source>
        <dbReference type="Pfam" id="PF12928"/>
    </source>
</evidence>
<dbReference type="InterPro" id="IPR024337">
    <property type="entry name" value="tRNA_splic_suSen54"/>
</dbReference>
<dbReference type="STRING" id="4572.M7ZI78"/>
<dbReference type="GO" id="GO:0000214">
    <property type="term" value="C:tRNA-intron endonuclease complex"/>
    <property type="evidence" value="ECO:0007669"/>
    <property type="project" value="TreeGrafter"/>
</dbReference>
<feature type="domain" description="tRNA-splicing endonuclease subunit Sen54 N-terminal" evidence="2">
    <location>
        <begin position="58"/>
        <end position="108"/>
    </location>
</feature>
<dbReference type="OMA" id="SHECEND"/>
<evidence type="ECO:0000256" key="1">
    <source>
        <dbReference type="SAM" id="MobiDB-lite"/>
    </source>
</evidence>
<dbReference type="EMBL" id="KD255563">
    <property type="protein sequence ID" value="EMS47809.1"/>
    <property type="molecule type" value="Genomic_DNA"/>
</dbReference>
<dbReference type="InterPro" id="IPR024336">
    <property type="entry name" value="tRNA_splic_suSen54_N"/>
</dbReference>
<dbReference type="AlphaFoldDB" id="M7ZI78"/>
<dbReference type="Pfam" id="PF12928">
    <property type="entry name" value="tRNA_int_end_N2"/>
    <property type="match status" value="1"/>
</dbReference>
<evidence type="ECO:0000313" key="3">
    <source>
        <dbReference type="EMBL" id="EMS47809.1"/>
    </source>
</evidence>
<feature type="region of interest" description="Disordered" evidence="1">
    <location>
        <begin position="1"/>
        <end position="47"/>
    </location>
</feature>
<gene>
    <name evidence="3" type="ORF">TRIUR3_05110</name>
</gene>
<reference evidence="3" key="1">
    <citation type="journal article" date="2013" name="Nature">
        <title>Draft genome of the wheat A-genome progenitor Triticum urartu.</title>
        <authorList>
            <person name="Ling H.Q."/>
            <person name="Zhao S."/>
            <person name="Liu D."/>
            <person name="Wang J."/>
            <person name="Sun H."/>
            <person name="Zhang C."/>
            <person name="Fan H."/>
            <person name="Li D."/>
            <person name="Dong L."/>
            <person name="Tao Y."/>
            <person name="Gao C."/>
            <person name="Wu H."/>
            <person name="Li Y."/>
            <person name="Cui Y."/>
            <person name="Guo X."/>
            <person name="Zheng S."/>
            <person name="Wang B."/>
            <person name="Yu K."/>
            <person name="Liang Q."/>
            <person name="Yang W."/>
            <person name="Lou X."/>
            <person name="Chen J."/>
            <person name="Feng M."/>
            <person name="Jian J."/>
            <person name="Zhang X."/>
            <person name="Luo G."/>
            <person name="Jiang Y."/>
            <person name="Liu J."/>
            <person name="Wang Z."/>
            <person name="Sha Y."/>
            <person name="Zhang B."/>
            <person name="Wu H."/>
            <person name="Tang D."/>
            <person name="Shen Q."/>
            <person name="Xue P."/>
            <person name="Zou S."/>
            <person name="Wang X."/>
            <person name="Liu X."/>
            <person name="Wang F."/>
            <person name="Yang Y."/>
            <person name="An X."/>
            <person name="Dong Z."/>
            <person name="Zhang K."/>
            <person name="Zhang X."/>
            <person name="Luo M.C."/>
            <person name="Dvorak J."/>
            <person name="Tong Y."/>
            <person name="Wang J."/>
            <person name="Yang H."/>
            <person name="Li Z."/>
            <person name="Wang D."/>
            <person name="Zhang A."/>
            <person name="Wang J."/>
        </authorList>
    </citation>
    <scope>NUCLEOTIDE SEQUENCE</scope>
</reference>